<evidence type="ECO:0000256" key="1">
    <source>
        <dbReference type="ARBA" id="ARBA00022801"/>
    </source>
</evidence>
<keyword evidence="1 4" id="KW-0378">Hydrolase</keyword>
<evidence type="ECO:0000259" key="3">
    <source>
        <dbReference type="Pfam" id="PF20434"/>
    </source>
</evidence>
<evidence type="ECO:0000313" key="4">
    <source>
        <dbReference type="EMBL" id="RWU08290.1"/>
    </source>
</evidence>
<keyword evidence="2" id="KW-0732">Signal</keyword>
<dbReference type="InterPro" id="IPR050300">
    <property type="entry name" value="GDXG_lipolytic_enzyme"/>
</dbReference>
<dbReference type="Pfam" id="PF20434">
    <property type="entry name" value="BD-FAE"/>
    <property type="match status" value="1"/>
</dbReference>
<dbReference type="SUPFAM" id="SSF53474">
    <property type="entry name" value="alpha/beta-Hydrolases"/>
    <property type="match status" value="1"/>
</dbReference>
<sequence length="303" mass="33155">MKIFLKSFCFLVLSISMIACKKSSNQSLKAETKLNVSYGSNALQNMDVYLPANRNSETKVVVFVHGGSFIGGDKSEYTAIVEELVRRNFAVVNINYRLVDGSGLQTNPVTHKQSAILIQHQVDDVSAAVDYAIAHADEWQVSKSRIAIAGHSAGATLGLLYSYGSKNTNKVKVAANLAGALDQTFTDIPSFNLLPSYILEMGYRYTGFEVSVANEQHYKAISPLYVANSNQKIPTLTIFPENNAVGDLPKQGRTTFDAFTTKLNQLSVPNKFVQIAGADHNFTKTGNIQLVFVELLAYLNANL</sequence>
<dbReference type="Gene3D" id="3.40.50.1820">
    <property type="entry name" value="alpha/beta hydrolase"/>
    <property type="match status" value="1"/>
</dbReference>
<dbReference type="Proteomes" id="UP000284120">
    <property type="component" value="Unassembled WGS sequence"/>
</dbReference>
<dbReference type="AlphaFoldDB" id="A0A3S3PC77"/>
<keyword evidence="5" id="KW-1185">Reference proteome</keyword>
<evidence type="ECO:0000256" key="2">
    <source>
        <dbReference type="SAM" id="SignalP"/>
    </source>
</evidence>
<feature type="chain" id="PRO_5018682624" evidence="2">
    <location>
        <begin position="22"/>
        <end position="303"/>
    </location>
</feature>
<dbReference type="InterPro" id="IPR029058">
    <property type="entry name" value="AB_hydrolase_fold"/>
</dbReference>
<reference evidence="4 5" key="1">
    <citation type="submission" date="2018-06" db="EMBL/GenBank/DDBJ databases">
        <title>Pedobacter endophyticus sp. nov., an endophytic bacterium isolated from a leaf of Triticum aestivum.</title>
        <authorList>
            <person name="Zhang L."/>
        </authorList>
    </citation>
    <scope>NUCLEOTIDE SEQUENCE [LARGE SCALE GENOMIC DNA]</scope>
    <source>
        <strain evidence="4 5">CM134L-2</strain>
    </source>
</reference>
<organism evidence="4 5">
    <name type="scientific">Pedobacter chitinilyticus</name>
    <dbReference type="NCBI Taxonomy" id="2233776"/>
    <lineage>
        <taxon>Bacteria</taxon>
        <taxon>Pseudomonadati</taxon>
        <taxon>Bacteroidota</taxon>
        <taxon>Sphingobacteriia</taxon>
        <taxon>Sphingobacteriales</taxon>
        <taxon>Sphingobacteriaceae</taxon>
        <taxon>Pedobacter</taxon>
    </lineage>
</organism>
<dbReference type="RefSeq" id="WP_113646815.1">
    <property type="nucleotide sequence ID" value="NZ_QMHN01000002.1"/>
</dbReference>
<name>A0A3S3PC77_9SPHI</name>
<feature type="signal peptide" evidence="2">
    <location>
        <begin position="1"/>
        <end position="21"/>
    </location>
</feature>
<evidence type="ECO:0000313" key="5">
    <source>
        <dbReference type="Proteomes" id="UP000284120"/>
    </source>
</evidence>
<feature type="domain" description="BD-FAE-like" evidence="3">
    <location>
        <begin position="46"/>
        <end position="169"/>
    </location>
</feature>
<dbReference type="PROSITE" id="PS51257">
    <property type="entry name" value="PROKAR_LIPOPROTEIN"/>
    <property type="match status" value="1"/>
</dbReference>
<proteinExistence type="predicted"/>
<dbReference type="OrthoDB" id="9777975at2"/>
<dbReference type="PANTHER" id="PTHR48081:SF33">
    <property type="entry name" value="KYNURENINE FORMAMIDASE"/>
    <property type="match status" value="1"/>
</dbReference>
<dbReference type="PANTHER" id="PTHR48081">
    <property type="entry name" value="AB HYDROLASE SUPERFAMILY PROTEIN C4A8.06C"/>
    <property type="match status" value="1"/>
</dbReference>
<protein>
    <submittedName>
        <fullName evidence="4">Alpha/beta hydrolase</fullName>
    </submittedName>
</protein>
<gene>
    <name evidence="4" type="ORF">DPV69_07900</name>
</gene>
<comment type="caution">
    <text evidence="4">The sequence shown here is derived from an EMBL/GenBank/DDBJ whole genome shotgun (WGS) entry which is preliminary data.</text>
</comment>
<dbReference type="InterPro" id="IPR049492">
    <property type="entry name" value="BD-FAE-like_dom"/>
</dbReference>
<dbReference type="EMBL" id="SAYW01000002">
    <property type="protein sequence ID" value="RWU08290.1"/>
    <property type="molecule type" value="Genomic_DNA"/>
</dbReference>
<dbReference type="GO" id="GO:0016787">
    <property type="term" value="F:hydrolase activity"/>
    <property type="evidence" value="ECO:0007669"/>
    <property type="project" value="UniProtKB-KW"/>
</dbReference>
<accession>A0A3S3PC77</accession>